<reference evidence="1 2" key="1">
    <citation type="submission" date="2014-04" db="EMBL/GenBank/DDBJ databases">
        <authorList>
            <consortium name="International Citrus Genome Consortium"/>
            <person name="Gmitter F."/>
            <person name="Chen C."/>
            <person name="Farmerie W."/>
            <person name="Harkins T."/>
            <person name="Desany B."/>
            <person name="Mohiuddin M."/>
            <person name="Kodira C."/>
            <person name="Borodovsky M."/>
            <person name="Lomsadze A."/>
            <person name="Burns P."/>
            <person name="Jenkins J."/>
            <person name="Prochnik S."/>
            <person name="Shu S."/>
            <person name="Chapman J."/>
            <person name="Pitluck S."/>
            <person name="Schmutz J."/>
            <person name="Rokhsar D."/>
        </authorList>
    </citation>
    <scope>NUCLEOTIDE SEQUENCE</scope>
</reference>
<dbReference type="Proteomes" id="UP000027120">
    <property type="component" value="Unassembled WGS sequence"/>
</dbReference>
<evidence type="ECO:0000313" key="2">
    <source>
        <dbReference type="Proteomes" id="UP000027120"/>
    </source>
</evidence>
<gene>
    <name evidence="1" type="ORF">CISIN_1g035139mg</name>
</gene>
<sequence length="72" mass="8641">MHIQWYYFHVKHNLNILLLIMQIPDLIKFMIIINCPFQSIPKQCYFNYKPLSSVIISTKHHFHGSINEDHST</sequence>
<proteinExistence type="predicted"/>
<dbReference type="EMBL" id="KK785765">
    <property type="protein sequence ID" value="KDO40938.1"/>
    <property type="molecule type" value="Genomic_DNA"/>
</dbReference>
<protein>
    <submittedName>
        <fullName evidence="1">Uncharacterized protein</fullName>
    </submittedName>
</protein>
<organism evidence="1 2">
    <name type="scientific">Citrus sinensis</name>
    <name type="common">Sweet orange</name>
    <name type="synonym">Citrus aurantium var. sinensis</name>
    <dbReference type="NCBI Taxonomy" id="2711"/>
    <lineage>
        <taxon>Eukaryota</taxon>
        <taxon>Viridiplantae</taxon>
        <taxon>Streptophyta</taxon>
        <taxon>Embryophyta</taxon>
        <taxon>Tracheophyta</taxon>
        <taxon>Spermatophyta</taxon>
        <taxon>Magnoliopsida</taxon>
        <taxon>eudicotyledons</taxon>
        <taxon>Gunneridae</taxon>
        <taxon>Pentapetalae</taxon>
        <taxon>rosids</taxon>
        <taxon>malvids</taxon>
        <taxon>Sapindales</taxon>
        <taxon>Rutaceae</taxon>
        <taxon>Aurantioideae</taxon>
        <taxon>Citrus</taxon>
    </lineage>
</organism>
<dbReference type="AlphaFoldDB" id="A0A067DDK7"/>
<name>A0A067DDK7_CITSI</name>
<evidence type="ECO:0000313" key="1">
    <source>
        <dbReference type="EMBL" id="KDO40938.1"/>
    </source>
</evidence>
<accession>A0A067DDK7</accession>
<keyword evidence="2" id="KW-1185">Reference proteome</keyword>